<gene>
    <name evidence="1" type="ORF">C1702_18090</name>
</gene>
<evidence type="ECO:0000313" key="1">
    <source>
        <dbReference type="EMBL" id="PPE68257.1"/>
    </source>
</evidence>
<accession>A0A2S5T088</accession>
<name>A0A2S5T088_9BURK</name>
<reference evidence="1 2" key="1">
    <citation type="submission" date="2018-02" db="EMBL/GenBank/DDBJ databases">
        <title>Reclassifiation of [Polyangium] brachysporum DSM 7029 as Guopingzhaonella breviflexa gen. nov., sp. nov., a member of the family Comamonadaceae.</title>
        <authorList>
            <person name="Tang B."/>
        </authorList>
    </citation>
    <scope>NUCLEOTIDE SEQUENCE [LARGE SCALE GENOMIC DNA]</scope>
    <source>
        <strain evidence="1 2">DSM 15344</strain>
    </source>
</reference>
<protein>
    <submittedName>
        <fullName evidence="1">Uncharacterized protein</fullName>
    </submittedName>
</protein>
<comment type="caution">
    <text evidence="1">The sequence shown here is derived from an EMBL/GenBank/DDBJ whole genome shotgun (WGS) entry which is preliminary data.</text>
</comment>
<dbReference type="EMBL" id="PSNY01000039">
    <property type="protein sequence ID" value="PPE68257.1"/>
    <property type="molecule type" value="Genomic_DNA"/>
</dbReference>
<proteinExistence type="predicted"/>
<sequence length="73" mass="8113">MGLLEVLSSVQDTVLGRAVTVARFAGTQHHELINVEIVKLTGNEMILSGLERRYSEFGGRADYAQTWLLKLLP</sequence>
<dbReference type="Proteomes" id="UP000239406">
    <property type="component" value="Unassembled WGS sequence"/>
</dbReference>
<organism evidence="1 2">
    <name type="scientific">Caldimonas thermodepolymerans</name>
    <dbReference type="NCBI Taxonomy" id="215580"/>
    <lineage>
        <taxon>Bacteria</taxon>
        <taxon>Pseudomonadati</taxon>
        <taxon>Pseudomonadota</taxon>
        <taxon>Betaproteobacteria</taxon>
        <taxon>Burkholderiales</taxon>
        <taxon>Sphaerotilaceae</taxon>
        <taxon>Caldimonas</taxon>
    </lineage>
</organism>
<dbReference type="RefSeq" id="WP_104359104.1">
    <property type="nucleotide sequence ID" value="NZ_CP064338.1"/>
</dbReference>
<evidence type="ECO:0000313" key="2">
    <source>
        <dbReference type="Proteomes" id="UP000239406"/>
    </source>
</evidence>
<keyword evidence="2" id="KW-1185">Reference proteome</keyword>
<dbReference type="AlphaFoldDB" id="A0A2S5T088"/>